<name>X1T8W3_9ZZZZ</name>
<dbReference type="EMBL" id="BARW01020047">
    <property type="protein sequence ID" value="GAJ01719.1"/>
    <property type="molecule type" value="Genomic_DNA"/>
</dbReference>
<gene>
    <name evidence="1" type="ORF">S12H4_33945</name>
</gene>
<sequence length="273" mass="31596">PADGVTVYVREGKYSISKTIKFTTEDSGEENAPITWCSYNDEKPVFSGGVAISGFMKIRDAEVLKRIEKTFHDSILVCDFQKLDISDSGKLEPKELTFHRRKPLAMELFFNDEAMTLARYPNEDWLKISDVPQFGTELIHKGDLPHTRFGIPVGRHYGRFGYESDRPERWHKTEDIWVHGYWSWDWSEAYNKIENIDAIKKEIHPAAPYSGYGYTKGQRFYFLNVLEELDSPGEYYINRKTGKLYFWPPGNVNKGEVTVSIMENPLLVLENTS</sequence>
<dbReference type="AlphaFoldDB" id="X1T8W3"/>
<dbReference type="PANTHER" id="PTHR36453">
    <property type="entry name" value="SECRETED PROTEIN-RELATED"/>
    <property type="match status" value="1"/>
</dbReference>
<dbReference type="PANTHER" id="PTHR36453:SF1">
    <property type="entry name" value="RIGHT HANDED BETA HELIX DOMAIN-CONTAINING PROTEIN"/>
    <property type="match status" value="1"/>
</dbReference>
<evidence type="ECO:0000313" key="1">
    <source>
        <dbReference type="EMBL" id="GAJ01719.1"/>
    </source>
</evidence>
<dbReference type="SUPFAM" id="SSF51126">
    <property type="entry name" value="Pectin lyase-like"/>
    <property type="match status" value="1"/>
</dbReference>
<dbReference type="Gene3D" id="2.160.20.10">
    <property type="entry name" value="Single-stranded right-handed beta-helix, Pectin lyase-like"/>
    <property type="match status" value="1"/>
</dbReference>
<organism evidence="1">
    <name type="scientific">marine sediment metagenome</name>
    <dbReference type="NCBI Taxonomy" id="412755"/>
    <lineage>
        <taxon>unclassified sequences</taxon>
        <taxon>metagenomes</taxon>
        <taxon>ecological metagenomes</taxon>
    </lineage>
</organism>
<proteinExistence type="predicted"/>
<dbReference type="InterPro" id="IPR011050">
    <property type="entry name" value="Pectin_lyase_fold/virulence"/>
</dbReference>
<feature type="non-terminal residue" evidence="1">
    <location>
        <position position="273"/>
    </location>
</feature>
<protein>
    <submittedName>
        <fullName evidence="1">Uncharacterized protein</fullName>
    </submittedName>
</protein>
<accession>X1T8W3</accession>
<comment type="caution">
    <text evidence="1">The sequence shown here is derived from an EMBL/GenBank/DDBJ whole genome shotgun (WGS) entry which is preliminary data.</text>
</comment>
<dbReference type="InterPro" id="IPR012334">
    <property type="entry name" value="Pectin_lyas_fold"/>
</dbReference>
<reference evidence="1" key="1">
    <citation type="journal article" date="2014" name="Front. Microbiol.">
        <title>High frequency of phylogenetically diverse reductive dehalogenase-homologous genes in deep subseafloor sedimentary metagenomes.</title>
        <authorList>
            <person name="Kawai M."/>
            <person name="Futagami T."/>
            <person name="Toyoda A."/>
            <person name="Takaki Y."/>
            <person name="Nishi S."/>
            <person name="Hori S."/>
            <person name="Arai W."/>
            <person name="Tsubouchi T."/>
            <person name="Morono Y."/>
            <person name="Uchiyama I."/>
            <person name="Ito T."/>
            <person name="Fujiyama A."/>
            <person name="Inagaki F."/>
            <person name="Takami H."/>
        </authorList>
    </citation>
    <scope>NUCLEOTIDE SEQUENCE</scope>
    <source>
        <strain evidence="1">Expedition CK06-06</strain>
    </source>
</reference>
<feature type="non-terminal residue" evidence="1">
    <location>
        <position position="1"/>
    </location>
</feature>